<dbReference type="PANTHER" id="PTHR30346:SF0">
    <property type="entry name" value="HCA OPERON TRANSCRIPTIONAL ACTIVATOR HCAR"/>
    <property type="match status" value="1"/>
</dbReference>
<dbReference type="Proteomes" id="UP000463857">
    <property type="component" value="Chromosome"/>
</dbReference>
<sequence length="298" mass="32505">MDLARHAEFFVALAEELHFGRAADRLQITQPPLSQGLRRLEEHLGVRLLDRTSRSVVLTEAGRELLGPARELLASAERFRERAEEIGSRELTVRIGLAGSVPLELTTTITAAAARLLPEVTVRTWHAPTTTLLEQVASGALACAVVVHPCVLGDLHGSEVVRLARDVLIGPGALEASDPTSEISLRELRSLEFATYERAGNPASYDLEVDELDRLGGSRRVVAHATERDALGSVANGRAFTPVVRGTTTPFQLDRRQLRGDPLPLRLRAVWREDAPAAIRRAGQQIADELHEWAGNVA</sequence>
<dbReference type="Gene3D" id="1.10.10.10">
    <property type="entry name" value="Winged helix-like DNA-binding domain superfamily/Winged helix DNA-binding domain"/>
    <property type="match status" value="1"/>
</dbReference>
<dbReference type="PROSITE" id="PS50931">
    <property type="entry name" value="HTH_LYSR"/>
    <property type="match status" value="1"/>
</dbReference>
<dbReference type="InParanoid" id="A0A7L4YPD5"/>
<organism evidence="6 7">
    <name type="scientific">Epidermidibacterium keratini</name>
    <dbReference type="NCBI Taxonomy" id="1891644"/>
    <lineage>
        <taxon>Bacteria</taxon>
        <taxon>Bacillati</taxon>
        <taxon>Actinomycetota</taxon>
        <taxon>Actinomycetes</taxon>
        <taxon>Sporichthyales</taxon>
        <taxon>Sporichthyaceae</taxon>
        <taxon>Epidermidibacterium</taxon>
    </lineage>
</organism>
<accession>A0A7L4YPD5</accession>
<name>A0A7L4YPD5_9ACTN</name>
<dbReference type="InterPro" id="IPR036390">
    <property type="entry name" value="WH_DNA-bd_sf"/>
</dbReference>
<keyword evidence="3" id="KW-0238">DNA-binding</keyword>
<evidence type="ECO:0000259" key="5">
    <source>
        <dbReference type="PROSITE" id="PS50931"/>
    </source>
</evidence>
<dbReference type="Pfam" id="PF00126">
    <property type="entry name" value="HTH_1"/>
    <property type="match status" value="1"/>
</dbReference>
<dbReference type="OrthoDB" id="3181812at2"/>
<dbReference type="FunFam" id="1.10.10.10:FF:000001">
    <property type="entry name" value="LysR family transcriptional regulator"/>
    <property type="match status" value="1"/>
</dbReference>
<reference evidence="6 7" key="1">
    <citation type="journal article" date="2018" name="Int. J. Syst. Evol. Microbiol.">
        <title>Epidermidibacterium keratini gen. nov., sp. nov., a member of the family Sporichthyaceae, isolated from keratin epidermis.</title>
        <authorList>
            <person name="Lee D.G."/>
            <person name="Trujillo M.E."/>
            <person name="Kang S."/>
            <person name="Nam J.J."/>
            <person name="Kim Y.J."/>
        </authorList>
    </citation>
    <scope>NUCLEOTIDE SEQUENCE [LARGE SCALE GENOMIC DNA]</scope>
    <source>
        <strain evidence="6 7">EPI-7</strain>
    </source>
</reference>
<dbReference type="SUPFAM" id="SSF46785">
    <property type="entry name" value="Winged helix' DNA-binding domain"/>
    <property type="match status" value="1"/>
</dbReference>
<protein>
    <submittedName>
        <fullName evidence="6">LysR family transcriptional regulator</fullName>
    </submittedName>
</protein>
<dbReference type="AlphaFoldDB" id="A0A7L4YPD5"/>
<dbReference type="GO" id="GO:0032993">
    <property type="term" value="C:protein-DNA complex"/>
    <property type="evidence" value="ECO:0007669"/>
    <property type="project" value="TreeGrafter"/>
</dbReference>
<feature type="domain" description="HTH lysR-type" evidence="5">
    <location>
        <begin position="1"/>
        <end position="59"/>
    </location>
</feature>
<keyword evidence="7" id="KW-1185">Reference proteome</keyword>
<evidence type="ECO:0000256" key="1">
    <source>
        <dbReference type="ARBA" id="ARBA00009437"/>
    </source>
</evidence>
<keyword evidence="2" id="KW-0805">Transcription regulation</keyword>
<evidence type="ECO:0000313" key="6">
    <source>
        <dbReference type="EMBL" id="QHC00669.1"/>
    </source>
</evidence>
<evidence type="ECO:0000313" key="7">
    <source>
        <dbReference type="Proteomes" id="UP000463857"/>
    </source>
</evidence>
<evidence type="ECO:0000256" key="3">
    <source>
        <dbReference type="ARBA" id="ARBA00023125"/>
    </source>
</evidence>
<proteinExistence type="inferred from homology"/>
<dbReference type="EMBL" id="CP047156">
    <property type="protein sequence ID" value="QHC00669.1"/>
    <property type="molecule type" value="Genomic_DNA"/>
</dbReference>
<evidence type="ECO:0000256" key="2">
    <source>
        <dbReference type="ARBA" id="ARBA00023015"/>
    </source>
</evidence>
<evidence type="ECO:0000256" key="4">
    <source>
        <dbReference type="ARBA" id="ARBA00023163"/>
    </source>
</evidence>
<dbReference type="KEGG" id="eke:EK0264_10465"/>
<dbReference type="InterPro" id="IPR000847">
    <property type="entry name" value="LysR_HTH_N"/>
</dbReference>
<keyword evidence="4" id="KW-0804">Transcription</keyword>
<dbReference type="GO" id="GO:0003677">
    <property type="term" value="F:DNA binding"/>
    <property type="evidence" value="ECO:0007669"/>
    <property type="project" value="UniProtKB-KW"/>
</dbReference>
<dbReference type="InterPro" id="IPR036388">
    <property type="entry name" value="WH-like_DNA-bd_sf"/>
</dbReference>
<dbReference type="SUPFAM" id="SSF53850">
    <property type="entry name" value="Periplasmic binding protein-like II"/>
    <property type="match status" value="1"/>
</dbReference>
<dbReference type="Gene3D" id="3.40.190.10">
    <property type="entry name" value="Periplasmic binding protein-like II"/>
    <property type="match status" value="2"/>
</dbReference>
<dbReference type="GO" id="GO:0003700">
    <property type="term" value="F:DNA-binding transcription factor activity"/>
    <property type="evidence" value="ECO:0007669"/>
    <property type="project" value="InterPro"/>
</dbReference>
<dbReference type="PRINTS" id="PR00039">
    <property type="entry name" value="HTHLYSR"/>
</dbReference>
<gene>
    <name evidence="6" type="ORF">EK0264_10465</name>
</gene>
<dbReference type="PANTHER" id="PTHR30346">
    <property type="entry name" value="TRANSCRIPTIONAL DUAL REGULATOR HCAR-RELATED"/>
    <property type="match status" value="1"/>
</dbReference>
<dbReference type="Pfam" id="PF03466">
    <property type="entry name" value="LysR_substrate"/>
    <property type="match status" value="1"/>
</dbReference>
<dbReference type="RefSeq" id="WP_159545381.1">
    <property type="nucleotide sequence ID" value="NZ_CP047156.1"/>
</dbReference>
<comment type="similarity">
    <text evidence="1">Belongs to the LysR transcriptional regulatory family.</text>
</comment>
<dbReference type="InterPro" id="IPR005119">
    <property type="entry name" value="LysR_subst-bd"/>
</dbReference>